<dbReference type="AlphaFoldDB" id="A0AAJ8LS56"/>
<evidence type="ECO:0000256" key="2">
    <source>
        <dbReference type="ARBA" id="ARBA00026248"/>
    </source>
</evidence>
<dbReference type="FunFam" id="3.90.400.10:FF:000004">
    <property type="entry name" value="Oligo-1,6-glucosidase"/>
    <property type="match status" value="1"/>
</dbReference>
<sequence length="602" mass="69875">MTSQINDTALVGPADRAWWKSATVYQVYPASFCDHAASGYGTLLGILSKVDYLQSLGVDIVWLSPIYESPQEDMGYDISDYRKIDKRYGSLEDWAKLLEALHERGMKLVMDLVVNHTSDQHVWFKESRSSRDNPKRDWYIWRPARYNEKNERIPPNNWKGTFGQESAWEYDETTDEYYLHLFLTEQPDLNWENPEVRTAIYDMMHWWLKKGADGFRMDVINFIAKAPGLPDAPVVQPDREYQGFGSMSINRPEVHEWLKEMNREVLSHYDCFAVGECPGDEAVAAYAPYSVRENEELQMVFHFHHQSFDRAAGGFARAHKPDWKLSDLKKIFNTWQVEMAQESGWNSNYLENHDQPRIVSRMASDHPEDRARCAKLLALFHCSLGGTIYVYQGQELGMINVPRDWDISEYKDIETIRNFQAEVRYRQKKTGQDNPDISDLLEHNRMTARDNGRTPMQWDSSLHAGFTKGEPWMRIHDDYREGWNAAAQTKDSESVWSFWQKTLCFRKSHEAMIYGDFVPLDEANEDTYSYIREDRQIGEKLLIVLNLARGDNGRGARSVVVLPRDLNVSDSKLLISNIDGTESQRIVGDIELAPWEGRIYAL</sequence>
<dbReference type="GO" id="GO:0005987">
    <property type="term" value="P:sucrose catabolic process"/>
    <property type="evidence" value="ECO:0007669"/>
    <property type="project" value="TreeGrafter"/>
</dbReference>
<organism evidence="4 5">
    <name type="scientific">Kwoniella shandongensis</name>
    <dbReference type="NCBI Taxonomy" id="1734106"/>
    <lineage>
        <taxon>Eukaryota</taxon>
        <taxon>Fungi</taxon>
        <taxon>Dikarya</taxon>
        <taxon>Basidiomycota</taxon>
        <taxon>Agaricomycotina</taxon>
        <taxon>Tremellomycetes</taxon>
        <taxon>Tremellales</taxon>
        <taxon>Cryptococcaceae</taxon>
        <taxon>Kwoniella</taxon>
    </lineage>
</organism>
<evidence type="ECO:0000313" key="4">
    <source>
        <dbReference type="EMBL" id="WWD21819.1"/>
    </source>
</evidence>
<protein>
    <recommendedName>
        <fullName evidence="3">Glycosyl hydrolase family 13 catalytic domain-containing protein</fullName>
    </recommendedName>
</protein>
<name>A0AAJ8LS56_9TREE</name>
<dbReference type="Gene3D" id="3.90.400.10">
    <property type="entry name" value="Oligo-1,6-glucosidase, Domain 2"/>
    <property type="match status" value="1"/>
</dbReference>
<dbReference type="CDD" id="cd11333">
    <property type="entry name" value="AmyAc_SI_OligoGlu_DGase"/>
    <property type="match status" value="1"/>
</dbReference>
<dbReference type="FunFam" id="3.20.20.80:FF:000087">
    <property type="entry name" value="Oligo-1,6-glucosidase IMA1"/>
    <property type="match status" value="1"/>
</dbReference>
<dbReference type="KEGG" id="ksn:43592042"/>
<dbReference type="SUPFAM" id="SSF51445">
    <property type="entry name" value="(Trans)glycosidases"/>
    <property type="match status" value="1"/>
</dbReference>
<reference evidence="4" key="1">
    <citation type="submission" date="2017-08" db="EMBL/GenBank/DDBJ databases">
        <authorList>
            <person name="Cuomo C."/>
            <person name="Billmyre B."/>
            <person name="Heitman J."/>
        </authorList>
    </citation>
    <scope>NUCLEOTIDE SEQUENCE</scope>
    <source>
        <strain evidence="4">CBS 12478</strain>
    </source>
</reference>
<evidence type="ECO:0000259" key="3">
    <source>
        <dbReference type="SMART" id="SM00642"/>
    </source>
</evidence>
<keyword evidence="2" id="KW-0462">Maltose metabolism</keyword>
<dbReference type="GeneID" id="43592042"/>
<dbReference type="GO" id="GO:0000025">
    <property type="term" value="P:maltose catabolic process"/>
    <property type="evidence" value="ECO:0007669"/>
    <property type="project" value="TreeGrafter"/>
</dbReference>
<dbReference type="PANTHER" id="PTHR10357:SF179">
    <property type="entry name" value="NEUTRAL AND BASIC AMINO ACID TRANSPORT PROTEIN RBAT"/>
    <property type="match status" value="1"/>
</dbReference>
<proteinExistence type="inferred from homology"/>
<evidence type="ECO:0000313" key="5">
    <source>
        <dbReference type="Proteomes" id="UP000322225"/>
    </source>
</evidence>
<dbReference type="SMART" id="SM00642">
    <property type="entry name" value="Aamy"/>
    <property type="match status" value="1"/>
</dbReference>
<gene>
    <name evidence="4" type="ORF">CI109_106307</name>
</gene>
<dbReference type="SUPFAM" id="SSF51011">
    <property type="entry name" value="Glycosyl hydrolase domain"/>
    <property type="match status" value="1"/>
</dbReference>
<dbReference type="InterPro" id="IPR045857">
    <property type="entry name" value="O16G_dom_2"/>
</dbReference>
<dbReference type="GO" id="GO:0004575">
    <property type="term" value="F:sucrose alpha-glucosidase activity"/>
    <property type="evidence" value="ECO:0007669"/>
    <property type="project" value="TreeGrafter"/>
</dbReference>
<dbReference type="Gene3D" id="3.20.20.80">
    <property type="entry name" value="Glycosidases"/>
    <property type="match status" value="1"/>
</dbReference>
<reference evidence="4" key="2">
    <citation type="submission" date="2024-01" db="EMBL/GenBank/DDBJ databases">
        <title>Comparative genomics of Cryptococcus and Kwoniella reveals pathogenesis evolution and contrasting modes of karyotype evolution via chromosome fusion or intercentromeric recombination.</title>
        <authorList>
            <person name="Coelho M.A."/>
            <person name="David-Palma M."/>
            <person name="Shea T."/>
            <person name="Bowers K."/>
            <person name="McGinley-Smith S."/>
            <person name="Mohammad A.W."/>
            <person name="Gnirke A."/>
            <person name="Yurkov A.M."/>
            <person name="Nowrousian M."/>
            <person name="Sun S."/>
            <person name="Cuomo C.A."/>
            <person name="Heitman J."/>
        </authorList>
    </citation>
    <scope>NUCLEOTIDE SEQUENCE</scope>
    <source>
        <strain evidence="4">CBS 12478</strain>
    </source>
</reference>
<dbReference type="GO" id="GO:0004556">
    <property type="term" value="F:alpha-amylase activity"/>
    <property type="evidence" value="ECO:0007669"/>
    <property type="project" value="TreeGrafter"/>
</dbReference>
<evidence type="ECO:0000256" key="1">
    <source>
        <dbReference type="ARBA" id="ARBA00008061"/>
    </source>
</evidence>
<dbReference type="EMBL" id="CP144061">
    <property type="protein sequence ID" value="WWD21819.1"/>
    <property type="molecule type" value="Genomic_DNA"/>
</dbReference>
<dbReference type="InterPro" id="IPR006047">
    <property type="entry name" value="GH13_cat_dom"/>
</dbReference>
<dbReference type="PANTHER" id="PTHR10357">
    <property type="entry name" value="ALPHA-AMYLASE FAMILY MEMBER"/>
    <property type="match status" value="1"/>
</dbReference>
<comment type="similarity">
    <text evidence="1">Belongs to the glycosyl hydrolase 13 family.</text>
</comment>
<dbReference type="InterPro" id="IPR017853">
    <property type="entry name" value="GH"/>
</dbReference>
<dbReference type="GO" id="GO:0004574">
    <property type="term" value="F:oligo-1,6-glucosidase activity"/>
    <property type="evidence" value="ECO:0007669"/>
    <property type="project" value="TreeGrafter"/>
</dbReference>
<accession>A0AAJ8LS56</accession>
<dbReference type="GO" id="GO:0033934">
    <property type="term" value="F:glucan 1,4-alpha-maltotriohydrolase activity"/>
    <property type="evidence" value="ECO:0007669"/>
    <property type="project" value="TreeGrafter"/>
</dbReference>
<dbReference type="Gene3D" id="2.60.40.1180">
    <property type="entry name" value="Golgi alpha-mannosidase II"/>
    <property type="match status" value="1"/>
</dbReference>
<feature type="domain" description="Glycosyl hydrolase family 13 catalytic" evidence="3">
    <location>
        <begin position="26"/>
        <end position="453"/>
    </location>
</feature>
<keyword evidence="5" id="KW-1185">Reference proteome</keyword>
<dbReference type="RefSeq" id="XP_031857879.2">
    <property type="nucleotide sequence ID" value="XM_032007870.2"/>
</dbReference>
<dbReference type="InterPro" id="IPR013780">
    <property type="entry name" value="Glyco_hydro_b"/>
</dbReference>
<dbReference type="Pfam" id="PF00128">
    <property type="entry name" value="Alpha-amylase"/>
    <property type="match status" value="1"/>
</dbReference>
<dbReference type="Proteomes" id="UP000322225">
    <property type="component" value="Chromosome 11"/>
</dbReference>